<evidence type="ECO:0000313" key="9">
    <source>
        <dbReference type="EnsemblMetazoa" id="RPRC001191-PA"/>
    </source>
</evidence>
<dbReference type="eggNOG" id="KOG3627">
    <property type="taxonomic scope" value="Eukaryota"/>
</dbReference>
<dbReference type="FunFam" id="2.40.10.10:FF:000146">
    <property type="entry name" value="Serine protease 53"/>
    <property type="match status" value="1"/>
</dbReference>
<dbReference type="InterPro" id="IPR001254">
    <property type="entry name" value="Trypsin_dom"/>
</dbReference>
<name>T1HAY5_RHOPR</name>
<dbReference type="CDD" id="cd00190">
    <property type="entry name" value="Tryp_SPc"/>
    <property type="match status" value="1"/>
</dbReference>
<evidence type="ECO:0000256" key="7">
    <source>
        <dbReference type="ARBA" id="ARBA00023145"/>
    </source>
</evidence>
<organism evidence="9 10">
    <name type="scientific">Rhodnius prolixus</name>
    <name type="common">Triatomid bug</name>
    <dbReference type="NCBI Taxonomy" id="13249"/>
    <lineage>
        <taxon>Eukaryota</taxon>
        <taxon>Metazoa</taxon>
        <taxon>Ecdysozoa</taxon>
        <taxon>Arthropoda</taxon>
        <taxon>Hexapoda</taxon>
        <taxon>Insecta</taxon>
        <taxon>Pterygota</taxon>
        <taxon>Neoptera</taxon>
        <taxon>Paraneoptera</taxon>
        <taxon>Hemiptera</taxon>
        <taxon>Heteroptera</taxon>
        <taxon>Panheteroptera</taxon>
        <taxon>Cimicomorpha</taxon>
        <taxon>Reduviidae</taxon>
        <taxon>Triatominae</taxon>
        <taxon>Rhodnius</taxon>
    </lineage>
</organism>
<evidence type="ECO:0000256" key="4">
    <source>
        <dbReference type="ARBA" id="ARBA00022729"/>
    </source>
</evidence>
<dbReference type="EnsemblMetazoa" id="RPRC001191-RA">
    <property type="protein sequence ID" value="RPRC001191-PA"/>
    <property type="gene ID" value="RPRC001191"/>
</dbReference>
<dbReference type="InterPro" id="IPR043504">
    <property type="entry name" value="Peptidase_S1_PA_chymotrypsin"/>
</dbReference>
<keyword evidence="8" id="KW-1015">Disulfide bond</keyword>
<dbReference type="PROSITE" id="PS50240">
    <property type="entry name" value="TRYPSIN_DOM"/>
    <property type="match status" value="1"/>
</dbReference>
<accession>T1HAY5</accession>
<keyword evidence="2" id="KW-0964">Secreted</keyword>
<sequence length="408" mass="46404">MSLSVEFPISPCPQLFQYKQENNLWTGNLKVYIQRNEFPLHIRLHLCLRAALKTKYAGLLELTQPAEVVLDEIKNSLNGVYVNYTVRFPLPWPLPTLRMISLNNLTICQGLEITGGVVTNIFLEHTFPTNTEFFQDVFHPNHYENDCGIIPQKGLIYDEAKLDHWPWLAAVLIQRPSGLEFHCSGTLISDKYILTAAHCVKHTKYGDLHPEVLVIYLGRHNLNKWGEPNSQVRLVHQTSIHPDFTDDYYDSDVAVLALSQPAVLNAYVRPICLWTDSSLDIIGQIGIVVGWGKDHSKGRLRMEPRSIQLPIASQEDCLRSRKDFMYITSSRTLCAGLRNGTGPCNGDSGSGLMLIKKLPFGKIWHLRGIISLSLYDRYNETCDLSQYLVFTDVAKFIEWIFLVTNISL</sequence>
<dbReference type="FunCoup" id="T1HAY5">
    <property type="interactions" value="10"/>
</dbReference>
<dbReference type="InterPro" id="IPR031986">
    <property type="entry name" value="GD_N"/>
</dbReference>
<evidence type="ECO:0000256" key="8">
    <source>
        <dbReference type="ARBA" id="ARBA00023157"/>
    </source>
</evidence>
<dbReference type="InParanoid" id="T1HAY5"/>
<evidence type="ECO:0000313" key="10">
    <source>
        <dbReference type="Proteomes" id="UP000015103"/>
    </source>
</evidence>
<dbReference type="VEuPathDB" id="VectorBase:RPRC001191"/>
<dbReference type="EMBL" id="ACPB03011716">
    <property type="status" value="NOT_ANNOTATED_CDS"/>
    <property type="molecule type" value="Genomic_DNA"/>
</dbReference>
<keyword evidence="6" id="KW-0720">Serine protease</keyword>
<evidence type="ECO:0000256" key="3">
    <source>
        <dbReference type="ARBA" id="ARBA00022670"/>
    </source>
</evidence>
<dbReference type="GeneID" id="141462003"/>
<evidence type="ECO:0000256" key="2">
    <source>
        <dbReference type="ARBA" id="ARBA00022525"/>
    </source>
</evidence>
<dbReference type="InterPro" id="IPR009003">
    <property type="entry name" value="Peptidase_S1_PA"/>
</dbReference>
<dbReference type="SMART" id="SM00020">
    <property type="entry name" value="Tryp_SPc"/>
    <property type="match status" value="1"/>
</dbReference>
<evidence type="ECO:0000256" key="1">
    <source>
        <dbReference type="ARBA" id="ARBA00004613"/>
    </source>
</evidence>
<dbReference type="STRING" id="13249.T1HAY5"/>
<dbReference type="GO" id="GO:0006508">
    <property type="term" value="P:proteolysis"/>
    <property type="evidence" value="ECO:0007669"/>
    <property type="project" value="UniProtKB-KW"/>
</dbReference>
<dbReference type="SUPFAM" id="SSF50494">
    <property type="entry name" value="Trypsin-like serine proteases"/>
    <property type="match status" value="1"/>
</dbReference>
<dbReference type="Pfam" id="PF16030">
    <property type="entry name" value="GD_N"/>
    <property type="match status" value="1"/>
</dbReference>
<dbReference type="GO" id="GO:0004252">
    <property type="term" value="F:serine-type endopeptidase activity"/>
    <property type="evidence" value="ECO:0007669"/>
    <property type="project" value="InterPro"/>
</dbReference>
<dbReference type="GO" id="GO:0005576">
    <property type="term" value="C:extracellular region"/>
    <property type="evidence" value="ECO:0007669"/>
    <property type="project" value="UniProtKB-SubCell"/>
</dbReference>
<keyword evidence="7" id="KW-0865">Zymogen</keyword>
<protein>
    <submittedName>
        <fullName evidence="9">Peptidase S1 domain-containing protein</fullName>
    </submittedName>
</protein>
<dbReference type="Proteomes" id="UP000015103">
    <property type="component" value="Unassembled WGS sequence"/>
</dbReference>
<proteinExistence type="predicted"/>
<evidence type="ECO:0000256" key="5">
    <source>
        <dbReference type="ARBA" id="ARBA00022801"/>
    </source>
</evidence>
<keyword evidence="5" id="KW-0378">Hydrolase</keyword>
<dbReference type="OMA" id="FIDWIMA"/>
<dbReference type="Pfam" id="PF00089">
    <property type="entry name" value="Trypsin"/>
    <property type="match status" value="1"/>
</dbReference>
<dbReference type="InterPro" id="IPR051333">
    <property type="entry name" value="CLIP_Serine_Protease"/>
</dbReference>
<keyword evidence="3" id="KW-0645">Protease</keyword>
<dbReference type="PANTHER" id="PTHR24260">
    <property type="match status" value="1"/>
</dbReference>
<keyword evidence="4" id="KW-0732">Signal</keyword>
<dbReference type="RefSeq" id="XP_073999649.1">
    <property type="nucleotide sequence ID" value="XM_074143548.1"/>
</dbReference>
<reference evidence="9" key="1">
    <citation type="submission" date="2015-05" db="UniProtKB">
        <authorList>
            <consortium name="EnsemblMetazoa"/>
        </authorList>
    </citation>
    <scope>IDENTIFICATION</scope>
</reference>
<dbReference type="Gene3D" id="2.40.10.10">
    <property type="entry name" value="Trypsin-like serine proteases"/>
    <property type="match status" value="1"/>
</dbReference>
<dbReference type="PANTHER" id="PTHR24260:SF143">
    <property type="entry name" value="SERINE PROTEASE GD-LIKE PROTEIN"/>
    <property type="match status" value="1"/>
</dbReference>
<keyword evidence="10" id="KW-1185">Reference proteome</keyword>
<dbReference type="PRINTS" id="PR00722">
    <property type="entry name" value="CHYMOTRYPSIN"/>
</dbReference>
<evidence type="ECO:0000256" key="6">
    <source>
        <dbReference type="ARBA" id="ARBA00022825"/>
    </source>
</evidence>
<dbReference type="PROSITE" id="PS00134">
    <property type="entry name" value="TRYPSIN_HIS"/>
    <property type="match status" value="1"/>
</dbReference>
<dbReference type="AlphaFoldDB" id="T1HAY5"/>
<dbReference type="InterPro" id="IPR018114">
    <property type="entry name" value="TRYPSIN_HIS"/>
</dbReference>
<dbReference type="HOGENOM" id="CLU_006842_16_1_1"/>
<dbReference type="InterPro" id="IPR001314">
    <property type="entry name" value="Peptidase_S1A"/>
</dbReference>
<comment type="subcellular location">
    <subcellularLocation>
        <location evidence="1">Secreted</location>
    </subcellularLocation>
</comment>